<accession>A0A2T2XK41</accession>
<dbReference type="GO" id="GO:0016616">
    <property type="term" value="F:oxidoreductase activity, acting on the CH-OH group of donors, NAD or NADP as acceptor"/>
    <property type="evidence" value="ECO:0007669"/>
    <property type="project" value="InterPro"/>
</dbReference>
<keyword evidence="9" id="KW-0170">Cobalt</keyword>
<feature type="binding site" evidence="9">
    <location>
        <position position="171"/>
    </location>
    <ligand>
        <name>Mn(2+)</name>
        <dbReference type="ChEBI" id="CHEBI:29035"/>
    </ligand>
</feature>
<feature type="binding site" evidence="9">
    <location>
        <position position="201"/>
    </location>
    <ligand>
        <name>Mn(2+)</name>
        <dbReference type="ChEBI" id="CHEBI:29035"/>
    </ligand>
</feature>
<dbReference type="InterPro" id="IPR001088">
    <property type="entry name" value="Glyco_hydro_4"/>
</dbReference>
<evidence type="ECO:0000256" key="8">
    <source>
        <dbReference type="PIRSR" id="PIRSR601088-2"/>
    </source>
</evidence>
<dbReference type="InterPro" id="IPR019802">
    <property type="entry name" value="GlycHydrolase_4_CS"/>
</dbReference>
<dbReference type="Gene3D" id="3.40.50.720">
    <property type="entry name" value="NAD(P)-binding Rossmann-like Domain"/>
    <property type="match status" value="1"/>
</dbReference>
<dbReference type="Proteomes" id="UP000242972">
    <property type="component" value="Unassembled WGS sequence"/>
</dbReference>
<evidence type="ECO:0000256" key="10">
    <source>
        <dbReference type="PIRSR" id="PIRSR601088-4"/>
    </source>
</evidence>
<feature type="binding site" evidence="8">
    <location>
        <position position="96"/>
    </location>
    <ligand>
        <name>substrate</name>
    </ligand>
</feature>
<keyword evidence="6 9" id="KW-0464">Manganese</keyword>
<evidence type="ECO:0000256" key="2">
    <source>
        <dbReference type="ARBA" id="ARBA00011881"/>
    </source>
</evidence>
<keyword evidence="4 11" id="KW-0378">Hydrolase</keyword>
<dbReference type="PRINTS" id="PR00732">
    <property type="entry name" value="GLHYDRLASE4"/>
</dbReference>
<protein>
    <submittedName>
        <fullName evidence="13">6-phospho-beta-glucosidase</fullName>
    </submittedName>
</protein>
<dbReference type="GO" id="GO:0004553">
    <property type="term" value="F:hydrolase activity, hydrolyzing O-glycosyl compounds"/>
    <property type="evidence" value="ECO:0007669"/>
    <property type="project" value="InterPro"/>
</dbReference>
<feature type="site" description="Increases basicity of active site Tyr" evidence="10">
    <location>
        <position position="112"/>
    </location>
</feature>
<evidence type="ECO:0000256" key="7">
    <source>
        <dbReference type="ARBA" id="ARBA00023295"/>
    </source>
</evidence>
<keyword evidence="9" id="KW-0408">Iron</keyword>
<dbReference type="Pfam" id="PF02056">
    <property type="entry name" value="Glyco_hydro_4"/>
    <property type="match status" value="1"/>
</dbReference>
<gene>
    <name evidence="13" type="ORF">C7B46_03765</name>
</gene>
<evidence type="ECO:0000256" key="1">
    <source>
        <dbReference type="ARBA" id="ARBA00010141"/>
    </source>
</evidence>
<comment type="similarity">
    <text evidence="1 11">Belongs to the glycosyl hydrolase 4 family.</text>
</comment>
<dbReference type="SUPFAM" id="SSF56327">
    <property type="entry name" value="LDH C-terminal domain-like"/>
    <property type="match status" value="1"/>
</dbReference>
<dbReference type="PROSITE" id="PS01324">
    <property type="entry name" value="GLYCOSYL_HYDROL_F4"/>
    <property type="match status" value="1"/>
</dbReference>
<dbReference type="InterPro" id="IPR015955">
    <property type="entry name" value="Lactate_DH/Glyco_Ohase_4_C"/>
</dbReference>
<evidence type="ECO:0000259" key="12">
    <source>
        <dbReference type="Pfam" id="PF11975"/>
    </source>
</evidence>
<dbReference type="SUPFAM" id="SSF51735">
    <property type="entry name" value="NAD(P)-binding Rossmann-fold domains"/>
    <property type="match status" value="1"/>
</dbReference>
<dbReference type="PANTHER" id="PTHR32092">
    <property type="entry name" value="6-PHOSPHO-BETA-GLUCOSIDASE-RELATED"/>
    <property type="match status" value="1"/>
</dbReference>
<dbReference type="CDD" id="cd05296">
    <property type="entry name" value="GH4_P_beta_glucosidase"/>
    <property type="match status" value="1"/>
</dbReference>
<organism evidence="13 14">
    <name type="scientific">Sulfobacillus benefaciens</name>
    <dbReference type="NCBI Taxonomy" id="453960"/>
    <lineage>
        <taxon>Bacteria</taxon>
        <taxon>Bacillati</taxon>
        <taxon>Bacillota</taxon>
        <taxon>Clostridia</taxon>
        <taxon>Eubacteriales</taxon>
        <taxon>Clostridiales Family XVII. Incertae Sedis</taxon>
        <taxon>Sulfobacillus</taxon>
    </lineage>
</organism>
<evidence type="ECO:0000256" key="4">
    <source>
        <dbReference type="ARBA" id="ARBA00022801"/>
    </source>
</evidence>
<evidence type="ECO:0000313" key="13">
    <source>
        <dbReference type="EMBL" id="PSR34855.1"/>
    </source>
</evidence>
<evidence type="ECO:0000256" key="9">
    <source>
        <dbReference type="PIRSR" id="PIRSR601088-3"/>
    </source>
</evidence>
<keyword evidence="3 9" id="KW-0479">Metal-binding</keyword>
<comment type="subunit">
    <text evidence="2">Homotetramer.</text>
</comment>
<sequence>MASGVRIAVVGGGSSYTPELMAGFIRHYHEMPIERITLIDVPMGHYKQEIVRQFSQRMWDQANLPIRLESTLDRHDALASADFVCHQFRVGGLQARQRDETLPLKYHALGQETCGAGGFAKALRTIPVALDIARELEEHNPSAWIMNFTNPSGMVTEAILKYTGIRTIGLCNVPITMQREIAHRFHADPDQVELDMVGLNHLSFVRRVYVKGEDVTQRALYGSRNDSSYMANVPSKEWGDDLIQAIQMIPNDYLRYYWFAPDMIQKEEQRVGSGLGTRATEVLRIEKDLFARYQDPSLVTLPEELSRRGGAYYSDVAVNAMVAIANDRNRSMVVNVSNGQTIFDLPSDAVVEVTAKVNHSGAHPLYPGSLPLTVRGLVQQVKAYEALTIEAAVRVNRDLALAGLIANPLVPSAKVAEHLLHDILEANREDLPEGWT</sequence>
<name>A0A2T2XK41_9FIRM</name>
<keyword evidence="9" id="KW-0533">Nickel</keyword>
<evidence type="ECO:0000256" key="6">
    <source>
        <dbReference type="ARBA" id="ARBA00023211"/>
    </source>
</evidence>
<dbReference type="AlphaFoldDB" id="A0A2T2XK41"/>
<reference evidence="13 14" key="1">
    <citation type="journal article" date="2014" name="BMC Genomics">
        <title>Comparison of environmental and isolate Sulfobacillus genomes reveals diverse carbon, sulfur, nitrogen, and hydrogen metabolisms.</title>
        <authorList>
            <person name="Justice N.B."/>
            <person name="Norman A."/>
            <person name="Brown C.T."/>
            <person name="Singh A."/>
            <person name="Thomas B.C."/>
            <person name="Banfield J.F."/>
        </authorList>
    </citation>
    <scope>NUCLEOTIDE SEQUENCE [LARGE SCALE GENOMIC DNA]</scope>
    <source>
        <strain evidence="13">AMDSBA4</strain>
    </source>
</reference>
<feature type="binding site" evidence="8">
    <location>
        <position position="150"/>
    </location>
    <ligand>
        <name>substrate</name>
    </ligand>
</feature>
<dbReference type="InterPro" id="IPR022616">
    <property type="entry name" value="Glyco_hydro_4_C"/>
</dbReference>
<dbReference type="Gene3D" id="3.90.110.10">
    <property type="entry name" value="Lactate dehydrogenase/glycoside hydrolase, family 4, C-terminal"/>
    <property type="match status" value="1"/>
</dbReference>
<dbReference type="GO" id="GO:0005975">
    <property type="term" value="P:carbohydrate metabolic process"/>
    <property type="evidence" value="ECO:0007669"/>
    <property type="project" value="InterPro"/>
</dbReference>
<dbReference type="EMBL" id="PXYW01000006">
    <property type="protein sequence ID" value="PSR34855.1"/>
    <property type="molecule type" value="Genomic_DNA"/>
</dbReference>
<keyword evidence="5 11" id="KW-0520">NAD</keyword>
<comment type="cofactor">
    <cofactor evidence="11">
        <name>NAD(+)</name>
        <dbReference type="ChEBI" id="CHEBI:57540"/>
    </cofactor>
    <text evidence="11">Binds 1 NAD(+) per subunit.</text>
</comment>
<dbReference type="InterPro" id="IPR036291">
    <property type="entry name" value="NAD(P)-bd_dom_sf"/>
</dbReference>
<evidence type="ECO:0000256" key="3">
    <source>
        <dbReference type="ARBA" id="ARBA00022723"/>
    </source>
</evidence>
<comment type="caution">
    <text evidence="13">The sequence shown here is derived from an EMBL/GenBank/DDBJ whole genome shotgun (WGS) entry which is preliminary data.</text>
</comment>
<evidence type="ECO:0000256" key="5">
    <source>
        <dbReference type="ARBA" id="ARBA00023027"/>
    </source>
</evidence>
<evidence type="ECO:0000256" key="11">
    <source>
        <dbReference type="RuleBase" id="RU361152"/>
    </source>
</evidence>
<evidence type="ECO:0000313" key="14">
    <source>
        <dbReference type="Proteomes" id="UP000242972"/>
    </source>
</evidence>
<dbReference type="Pfam" id="PF11975">
    <property type="entry name" value="Glyco_hydro_4C"/>
    <property type="match status" value="1"/>
</dbReference>
<proteinExistence type="inferred from homology"/>
<dbReference type="PANTHER" id="PTHR32092:SF5">
    <property type="entry name" value="6-PHOSPHO-BETA-GLUCOSIDASE"/>
    <property type="match status" value="1"/>
</dbReference>
<feature type="domain" description="Glycosyl hydrolase family 4 C-terminal" evidence="12">
    <location>
        <begin position="196"/>
        <end position="410"/>
    </location>
</feature>
<keyword evidence="7 11" id="KW-0326">Glycosidase</keyword>
<dbReference type="GO" id="GO:0046872">
    <property type="term" value="F:metal ion binding"/>
    <property type="evidence" value="ECO:0007669"/>
    <property type="project" value="UniProtKB-KW"/>
</dbReference>